<organism evidence="1 2">
    <name type="scientific">Diploscapter pachys</name>
    <dbReference type="NCBI Taxonomy" id="2018661"/>
    <lineage>
        <taxon>Eukaryota</taxon>
        <taxon>Metazoa</taxon>
        <taxon>Ecdysozoa</taxon>
        <taxon>Nematoda</taxon>
        <taxon>Chromadorea</taxon>
        <taxon>Rhabditida</taxon>
        <taxon>Rhabditina</taxon>
        <taxon>Rhabditomorpha</taxon>
        <taxon>Rhabditoidea</taxon>
        <taxon>Rhabditidae</taxon>
        <taxon>Diploscapter</taxon>
    </lineage>
</organism>
<comment type="caution">
    <text evidence="1">The sequence shown here is derived from an EMBL/GenBank/DDBJ whole genome shotgun (WGS) entry which is preliminary data.</text>
</comment>
<keyword evidence="2" id="KW-1185">Reference proteome</keyword>
<dbReference type="Proteomes" id="UP000218231">
    <property type="component" value="Unassembled WGS sequence"/>
</dbReference>
<gene>
    <name evidence="1" type="ORF">WR25_17608</name>
</gene>
<name>A0A2A2K6M3_9BILA</name>
<proteinExistence type="predicted"/>
<reference evidence="1 2" key="1">
    <citation type="journal article" date="2017" name="Curr. Biol.">
        <title>Genome architecture and evolution of a unichromosomal asexual nematode.</title>
        <authorList>
            <person name="Fradin H."/>
            <person name="Zegar C."/>
            <person name="Gutwein M."/>
            <person name="Lucas J."/>
            <person name="Kovtun M."/>
            <person name="Corcoran D."/>
            <person name="Baugh L.R."/>
            <person name="Kiontke K."/>
            <person name="Gunsalus K."/>
            <person name="Fitch D.H."/>
            <person name="Piano F."/>
        </authorList>
    </citation>
    <scope>NUCLEOTIDE SEQUENCE [LARGE SCALE GENOMIC DNA]</scope>
    <source>
        <strain evidence="1">PF1309</strain>
    </source>
</reference>
<evidence type="ECO:0000313" key="2">
    <source>
        <dbReference type="Proteomes" id="UP000218231"/>
    </source>
</evidence>
<protein>
    <submittedName>
        <fullName evidence="1">Uncharacterized protein</fullName>
    </submittedName>
</protein>
<sequence length="101" mass="10599">MPMTVTLCSRALGSAQARTAIRKPAGTALTKVRPGDSSVIPCEMAAMAVPHKLAASTMPHRRSVRPSAQRDGRVTSGSIAVIVLSVNSCIRPRMTTMNPTG</sequence>
<evidence type="ECO:0000313" key="1">
    <source>
        <dbReference type="EMBL" id="PAV69555.1"/>
    </source>
</evidence>
<dbReference type="AlphaFoldDB" id="A0A2A2K6M3"/>
<dbReference type="EMBL" id="LIAE01009490">
    <property type="protein sequence ID" value="PAV69555.1"/>
    <property type="molecule type" value="Genomic_DNA"/>
</dbReference>
<accession>A0A2A2K6M3</accession>